<feature type="binding site" evidence="3">
    <location>
        <position position="100"/>
    </location>
    <ligand>
        <name>substrate</name>
    </ligand>
</feature>
<feature type="binding site" evidence="3">
    <location>
        <position position="198"/>
    </location>
    <ligand>
        <name>a divalent metal cation</name>
        <dbReference type="ChEBI" id="CHEBI:60240"/>
    </ligand>
</feature>
<comment type="cofactor">
    <cofactor evidence="3">
        <name>Zn(2+)</name>
        <dbReference type="ChEBI" id="CHEBI:29105"/>
    </cofactor>
    <text evidence="3">Binds 1 divalent metal cation per subunit.</text>
</comment>
<dbReference type="EMBL" id="QKZL01000005">
    <property type="protein sequence ID" value="PZX16992.1"/>
    <property type="molecule type" value="Genomic_DNA"/>
</dbReference>
<dbReference type="PANTHER" id="PTHR10907">
    <property type="entry name" value="REGUCALCIN"/>
    <property type="match status" value="1"/>
</dbReference>
<dbReference type="PANTHER" id="PTHR10907:SF47">
    <property type="entry name" value="REGUCALCIN"/>
    <property type="match status" value="1"/>
</dbReference>
<dbReference type="Pfam" id="PF08450">
    <property type="entry name" value="SGL"/>
    <property type="match status" value="1"/>
</dbReference>
<dbReference type="RefSeq" id="WP_111536785.1">
    <property type="nucleotide sequence ID" value="NZ_QKZL01000005.1"/>
</dbReference>
<protein>
    <submittedName>
        <fullName evidence="5">Sugar lactone lactonase YvrE</fullName>
    </submittedName>
</protein>
<dbReference type="InterPro" id="IPR013658">
    <property type="entry name" value="SGL"/>
</dbReference>
<dbReference type="PRINTS" id="PR01790">
    <property type="entry name" value="SMP30FAMILY"/>
</dbReference>
<accession>A0A2W7P0L8</accession>
<name>A0A2W7P0L8_9RHOB</name>
<keyword evidence="6" id="KW-1185">Reference proteome</keyword>
<dbReference type="InterPro" id="IPR005511">
    <property type="entry name" value="SMP-30"/>
</dbReference>
<dbReference type="InterPro" id="IPR011042">
    <property type="entry name" value="6-blade_b-propeller_TolB-like"/>
</dbReference>
<feature type="active site" description="Proton donor/acceptor" evidence="2">
    <location>
        <position position="198"/>
    </location>
</feature>
<evidence type="ECO:0000313" key="5">
    <source>
        <dbReference type="EMBL" id="PZX16992.1"/>
    </source>
</evidence>
<evidence type="ECO:0000259" key="4">
    <source>
        <dbReference type="Pfam" id="PF08450"/>
    </source>
</evidence>
<dbReference type="Gene3D" id="2.120.10.30">
    <property type="entry name" value="TolB, C-terminal domain"/>
    <property type="match status" value="1"/>
</dbReference>
<dbReference type="GO" id="GO:0019853">
    <property type="term" value="P:L-ascorbic acid biosynthetic process"/>
    <property type="evidence" value="ECO:0007669"/>
    <property type="project" value="TreeGrafter"/>
</dbReference>
<evidence type="ECO:0000313" key="6">
    <source>
        <dbReference type="Proteomes" id="UP000248916"/>
    </source>
</evidence>
<evidence type="ECO:0000256" key="2">
    <source>
        <dbReference type="PIRSR" id="PIRSR605511-1"/>
    </source>
</evidence>
<dbReference type="OrthoDB" id="2633250at2"/>
<reference evidence="5 6" key="1">
    <citation type="submission" date="2018-06" db="EMBL/GenBank/DDBJ databases">
        <title>Genomic Encyclopedia of Archaeal and Bacterial Type Strains, Phase II (KMG-II): from individual species to whole genera.</title>
        <authorList>
            <person name="Goeker M."/>
        </authorList>
    </citation>
    <scope>NUCLEOTIDE SEQUENCE [LARGE SCALE GENOMIC DNA]</scope>
    <source>
        <strain evidence="5 6">DSM 22009</strain>
    </source>
</reference>
<organism evidence="5 6">
    <name type="scientific">Palleronia aestuarii</name>
    <dbReference type="NCBI Taxonomy" id="568105"/>
    <lineage>
        <taxon>Bacteria</taxon>
        <taxon>Pseudomonadati</taxon>
        <taxon>Pseudomonadota</taxon>
        <taxon>Alphaproteobacteria</taxon>
        <taxon>Rhodobacterales</taxon>
        <taxon>Roseobacteraceae</taxon>
        <taxon>Palleronia</taxon>
    </lineage>
</organism>
<keyword evidence="3" id="KW-0479">Metal-binding</keyword>
<keyword evidence="3" id="KW-0862">Zinc</keyword>
<dbReference type="GO" id="GO:0004341">
    <property type="term" value="F:gluconolactonase activity"/>
    <property type="evidence" value="ECO:0007669"/>
    <property type="project" value="TreeGrafter"/>
</dbReference>
<feature type="binding site" evidence="3">
    <location>
        <position position="98"/>
    </location>
    <ligand>
        <name>substrate</name>
    </ligand>
</feature>
<dbReference type="SUPFAM" id="SSF63829">
    <property type="entry name" value="Calcium-dependent phosphotriesterase"/>
    <property type="match status" value="1"/>
</dbReference>
<dbReference type="Proteomes" id="UP000248916">
    <property type="component" value="Unassembled WGS sequence"/>
</dbReference>
<evidence type="ECO:0000256" key="3">
    <source>
        <dbReference type="PIRSR" id="PIRSR605511-2"/>
    </source>
</evidence>
<proteinExistence type="inferred from homology"/>
<sequence>MNATLAVDIRCQLGECPVWSVAEQALWFVDITGKRLHRHDPATGETRTYSVPEEIGCFALARGGGFVAGLRSGVWLLDEEARVDRMLAPNPERAETNRFNDGRTDPAGRFLLGTIDEPKAGGTAGLYRYDRRGLEALDGGLMTSNGLAFSPDGRILYHSDTPRFTIFAQDYDPATGRTENRRVFARLDENAPDRGRPDGGAVDVDGCYWTALFEGGRVQRYAPDGRLLSEYPVPARCPTMIAFGGEDFRTLYITSARAGRSDDELAAHPLAGAVFALRTDVPGLPEPLFDPEA</sequence>
<feature type="binding site" evidence="3">
    <location>
        <position position="15"/>
    </location>
    <ligand>
        <name>a divalent metal cation</name>
        <dbReference type="ChEBI" id="CHEBI:60240"/>
    </ligand>
</feature>
<comment type="similarity">
    <text evidence="1">Belongs to the SMP-30/CGR1 family.</text>
</comment>
<comment type="caution">
    <text evidence="5">The sequence shown here is derived from an EMBL/GenBank/DDBJ whole genome shotgun (WGS) entry which is preliminary data.</text>
</comment>
<dbReference type="GO" id="GO:0005509">
    <property type="term" value="F:calcium ion binding"/>
    <property type="evidence" value="ECO:0007669"/>
    <property type="project" value="TreeGrafter"/>
</dbReference>
<feature type="binding site" evidence="3">
    <location>
        <position position="145"/>
    </location>
    <ligand>
        <name>a divalent metal cation</name>
        <dbReference type="ChEBI" id="CHEBI:60240"/>
    </ligand>
</feature>
<dbReference type="AlphaFoldDB" id="A0A2W7P0L8"/>
<gene>
    <name evidence="5" type="ORF">LX81_01622</name>
</gene>
<evidence type="ECO:0000256" key="1">
    <source>
        <dbReference type="ARBA" id="ARBA00008853"/>
    </source>
</evidence>
<feature type="domain" description="SMP-30/Gluconolactonase/LRE-like region" evidence="4">
    <location>
        <begin position="13"/>
        <end position="257"/>
    </location>
</feature>